<accession>A0A1H8RRY0</accession>
<organism evidence="1 2">
    <name type="scientific">Halogranum amylolyticum</name>
    <dbReference type="NCBI Taxonomy" id="660520"/>
    <lineage>
        <taxon>Archaea</taxon>
        <taxon>Methanobacteriati</taxon>
        <taxon>Methanobacteriota</taxon>
        <taxon>Stenosarchaea group</taxon>
        <taxon>Halobacteria</taxon>
        <taxon>Halobacteriales</taxon>
        <taxon>Haloferacaceae</taxon>
    </lineage>
</organism>
<dbReference type="Pfam" id="PF23429">
    <property type="entry name" value="DUF7116"/>
    <property type="match status" value="1"/>
</dbReference>
<evidence type="ECO:0000313" key="2">
    <source>
        <dbReference type="Proteomes" id="UP000199126"/>
    </source>
</evidence>
<keyword evidence="2" id="KW-1185">Reference proteome</keyword>
<protein>
    <submittedName>
        <fullName evidence="1">Uncharacterized protein</fullName>
    </submittedName>
</protein>
<sequence>MVSYMAPVTMPPVEQAREIFTRLGYVVSGEGTELTAERKWRTVHVTAMSGIDAETEQRVLTDGGNGDEPRLRCFVTWEAYTGELRERLMEAKPPYDWAVIGVDDHGSYEVVHGAAPA</sequence>
<gene>
    <name evidence="1" type="ORF">SAMN04487948_104208</name>
</gene>
<proteinExistence type="predicted"/>
<reference evidence="2" key="1">
    <citation type="submission" date="2016-10" db="EMBL/GenBank/DDBJ databases">
        <authorList>
            <person name="Varghese N."/>
            <person name="Submissions S."/>
        </authorList>
    </citation>
    <scope>NUCLEOTIDE SEQUENCE [LARGE SCALE GENOMIC DNA]</scope>
    <source>
        <strain evidence="2">CGMCC 1.10121</strain>
    </source>
</reference>
<dbReference type="AlphaFoldDB" id="A0A1H8RRY0"/>
<evidence type="ECO:0000313" key="1">
    <source>
        <dbReference type="EMBL" id="SEO69369.1"/>
    </source>
</evidence>
<dbReference type="Proteomes" id="UP000199126">
    <property type="component" value="Unassembled WGS sequence"/>
</dbReference>
<dbReference type="EMBL" id="FODV01000004">
    <property type="protein sequence ID" value="SEO69369.1"/>
    <property type="molecule type" value="Genomic_DNA"/>
</dbReference>
<dbReference type="InterPro" id="IPR055540">
    <property type="entry name" value="DUF7116"/>
</dbReference>
<name>A0A1H8RRY0_9EURY</name>